<comment type="caution">
    <text evidence="2">The sequence shown here is derived from an EMBL/GenBank/DDBJ whole genome shotgun (WGS) entry which is preliminary data.</text>
</comment>
<dbReference type="EMBL" id="QPMM01000002">
    <property type="protein sequence ID" value="RFS24979.1"/>
    <property type="molecule type" value="Genomic_DNA"/>
</dbReference>
<proteinExistence type="predicted"/>
<evidence type="ECO:0000313" key="3">
    <source>
        <dbReference type="Proteomes" id="UP000260644"/>
    </source>
</evidence>
<organism evidence="2 3">
    <name type="scientific">Chitinophaga silvatica</name>
    <dbReference type="NCBI Taxonomy" id="2282649"/>
    <lineage>
        <taxon>Bacteria</taxon>
        <taxon>Pseudomonadati</taxon>
        <taxon>Bacteroidota</taxon>
        <taxon>Chitinophagia</taxon>
        <taxon>Chitinophagales</taxon>
        <taxon>Chitinophagaceae</taxon>
        <taxon>Chitinophaga</taxon>
    </lineage>
</organism>
<reference evidence="2 3" key="1">
    <citation type="submission" date="2018-07" db="EMBL/GenBank/DDBJ databases">
        <title>Chitinophaga K2CV101002-2 sp. nov., isolated from a monsoon evergreen broad-leaved forest soil.</title>
        <authorList>
            <person name="Lv Y."/>
        </authorList>
    </citation>
    <scope>NUCLEOTIDE SEQUENCE [LARGE SCALE GENOMIC DNA]</scope>
    <source>
        <strain evidence="2 3">GDMCC 1.1288</strain>
    </source>
</reference>
<dbReference type="OrthoDB" id="641345at2"/>
<name>A0A3E1YES2_9BACT</name>
<dbReference type="AlphaFoldDB" id="A0A3E1YES2"/>
<gene>
    <name evidence="2" type="ORF">DVR12_07265</name>
</gene>
<evidence type="ECO:0000313" key="2">
    <source>
        <dbReference type="EMBL" id="RFS24979.1"/>
    </source>
</evidence>
<dbReference type="Proteomes" id="UP000260644">
    <property type="component" value="Unassembled WGS sequence"/>
</dbReference>
<dbReference type="InterPro" id="IPR025643">
    <property type="entry name" value="R2K_3"/>
</dbReference>
<dbReference type="RefSeq" id="WP_116974973.1">
    <property type="nucleotide sequence ID" value="NZ_QPMM01000002.1"/>
</dbReference>
<dbReference type="Pfam" id="PF14243">
    <property type="entry name" value="R2K_3"/>
    <property type="match status" value="1"/>
</dbReference>
<feature type="domain" description="ATP-grasp" evidence="1">
    <location>
        <begin position="105"/>
        <end position="260"/>
    </location>
</feature>
<accession>A0A3E1YES2</accession>
<evidence type="ECO:0000259" key="1">
    <source>
        <dbReference type="Pfam" id="PF14243"/>
    </source>
</evidence>
<protein>
    <submittedName>
        <fullName evidence="2">DUF4343 domain-containing protein</fullName>
    </submittedName>
</protein>
<keyword evidence="3" id="KW-1185">Reference proteome</keyword>
<sequence>MPVALQDIQWVVQENLTNIEYINDLQAACKKAGVTFQPIRVIPFSGQLPDFDAGRKSIFYGSTTLCNLVAANEQLKAGLFFDPESFSMENYFQQWGSYMLNYGATITDFKTLLLREEDPNTLFFIRPVDDGKTFAGVVKRFADLTDWCEQLQHYNETRSIAESKIVVGKPYEIEMEWRLWIVEGKVVASSRYRTYFKLTKEKGCPPSVKDFAEARCLEYMPYGAFVMDIGKAGDDLFIIECNCINAAGFYHGDINAIVSEVSRFFASSISR</sequence>